<dbReference type="Proteomes" id="UP001281305">
    <property type="component" value="Chromosome"/>
</dbReference>
<dbReference type="PANTHER" id="PTHR42794:SF2">
    <property type="entry name" value="ABC TRANSPORTER ATP-BINDING PROTEIN"/>
    <property type="match status" value="1"/>
</dbReference>
<accession>A0ABZ2TH95</accession>
<dbReference type="GO" id="GO:0005524">
    <property type="term" value="F:ATP binding"/>
    <property type="evidence" value="ECO:0007669"/>
    <property type="project" value="UniProtKB-KW"/>
</dbReference>
<dbReference type="Pfam" id="PF00005">
    <property type="entry name" value="ABC_tran"/>
    <property type="match status" value="1"/>
</dbReference>
<dbReference type="SMART" id="SM00382">
    <property type="entry name" value="AAA"/>
    <property type="match status" value="1"/>
</dbReference>
<dbReference type="PANTHER" id="PTHR42794">
    <property type="entry name" value="HEMIN IMPORT ATP-BINDING PROTEIN HMUV"/>
    <property type="match status" value="1"/>
</dbReference>
<evidence type="ECO:0000313" key="4">
    <source>
        <dbReference type="EMBL" id="WYK19051.1"/>
    </source>
</evidence>
<feature type="domain" description="ABC transporter" evidence="3">
    <location>
        <begin position="3"/>
        <end position="233"/>
    </location>
</feature>
<reference evidence="4 5" key="1">
    <citation type="submission" date="2024-02" db="EMBL/GenBank/DDBJ databases">
        <title>Roseovarius strain W115 nov., isolated from a marine algae.</title>
        <authorList>
            <person name="Lee M.W."/>
            <person name="Lee J.K."/>
            <person name="Kim J.M."/>
            <person name="Choi D.G."/>
            <person name="Baek J.H."/>
            <person name="Bayburt H."/>
            <person name="Jung J.J."/>
            <person name="Han D.M."/>
            <person name="Jeon C.O."/>
        </authorList>
    </citation>
    <scope>NUCLEOTIDE SEQUENCE [LARGE SCALE GENOMIC DNA]</scope>
    <source>
        <strain evidence="4 5">W115</strain>
    </source>
</reference>
<dbReference type="Gene3D" id="3.40.50.300">
    <property type="entry name" value="P-loop containing nucleotide triphosphate hydrolases"/>
    <property type="match status" value="1"/>
</dbReference>
<proteinExistence type="predicted"/>
<dbReference type="PROSITE" id="PS50893">
    <property type="entry name" value="ABC_TRANSPORTER_2"/>
    <property type="match status" value="1"/>
</dbReference>
<evidence type="ECO:0000256" key="2">
    <source>
        <dbReference type="ARBA" id="ARBA00022840"/>
    </source>
</evidence>
<dbReference type="EMBL" id="CP146606">
    <property type="protein sequence ID" value="WYK19051.1"/>
    <property type="molecule type" value="Genomic_DNA"/>
</dbReference>
<keyword evidence="5" id="KW-1185">Reference proteome</keyword>
<dbReference type="CDD" id="cd03214">
    <property type="entry name" value="ABC_Iron-Siderophores_B12_Hemin"/>
    <property type="match status" value="1"/>
</dbReference>
<sequence>MSFATHNISVRYGRTPVLQDVSLSLPIGQITGLIGPNGVGKSTLLKAMAGLAPCTGEMTFDSSPLHVSSRRDMVAYMPQDSSAGSSLTLTEVVLLGRLATLGIRVSDDLIQAAQHLLADFGLAHLSHRTLDAVSGGQRQLTYLAQALFRQPRLLMLDEPTAALDLRHQLVVFETLQHLAKSKQIAVVVALHDLSLAAQFCDQVACLSNGQLDACGTAPQVLTADRLERVYGIQADVQHSTDNRLRITAIKAI</sequence>
<name>A0ABZ2TH95_9RHOB</name>
<gene>
    <name evidence="4" type="ORF">RZS32_003985</name>
</gene>
<evidence type="ECO:0000259" key="3">
    <source>
        <dbReference type="PROSITE" id="PS50893"/>
    </source>
</evidence>
<dbReference type="SUPFAM" id="SSF52540">
    <property type="entry name" value="P-loop containing nucleoside triphosphate hydrolases"/>
    <property type="match status" value="1"/>
</dbReference>
<dbReference type="InterPro" id="IPR027417">
    <property type="entry name" value="P-loop_NTPase"/>
</dbReference>
<evidence type="ECO:0000313" key="5">
    <source>
        <dbReference type="Proteomes" id="UP001281305"/>
    </source>
</evidence>
<protein>
    <submittedName>
        <fullName evidence="4">ABC transporter ATP-binding protein</fullName>
    </submittedName>
</protein>
<evidence type="ECO:0000256" key="1">
    <source>
        <dbReference type="ARBA" id="ARBA00022741"/>
    </source>
</evidence>
<keyword evidence="2 4" id="KW-0067">ATP-binding</keyword>
<dbReference type="RefSeq" id="WP_317055736.1">
    <property type="nucleotide sequence ID" value="NZ_CP146606.1"/>
</dbReference>
<organism evidence="4 5">
    <name type="scientific">Roseovarius rhodophyticola</name>
    <dbReference type="NCBI Taxonomy" id="3080827"/>
    <lineage>
        <taxon>Bacteria</taxon>
        <taxon>Pseudomonadati</taxon>
        <taxon>Pseudomonadota</taxon>
        <taxon>Alphaproteobacteria</taxon>
        <taxon>Rhodobacterales</taxon>
        <taxon>Roseobacteraceae</taxon>
        <taxon>Roseovarius</taxon>
    </lineage>
</organism>
<dbReference type="InterPro" id="IPR003439">
    <property type="entry name" value="ABC_transporter-like_ATP-bd"/>
</dbReference>
<dbReference type="InterPro" id="IPR003593">
    <property type="entry name" value="AAA+_ATPase"/>
</dbReference>
<keyword evidence="1" id="KW-0547">Nucleotide-binding</keyword>